<proteinExistence type="predicted"/>
<evidence type="ECO:0000313" key="1">
    <source>
        <dbReference type="EMBL" id="GFM33767.1"/>
    </source>
</evidence>
<name>A0A7J0BJ76_9BACT</name>
<comment type="caution">
    <text evidence="1">The sequence shown here is derived from an EMBL/GenBank/DDBJ whole genome shotgun (WGS) entry which is preliminary data.</text>
</comment>
<keyword evidence="2" id="KW-1185">Reference proteome</keyword>
<dbReference type="Proteomes" id="UP000503840">
    <property type="component" value="Unassembled WGS sequence"/>
</dbReference>
<reference evidence="1 2" key="1">
    <citation type="submission" date="2020-05" db="EMBL/GenBank/DDBJ databases">
        <title>Draft genome sequence of Desulfovibrio sp. strain HN2T.</title>
        <authorList>
            <person name="Ueno A."/>
            <person name="Tamazawa S."/>
            <person name="Tamamura S."/>
            <person name="Murakami T."/>
            <person name="Kiyama T."/>
            <person name="Inomata H."/>
            <person name="Amano Y."/>
            <person name="Miyakawa K."/>
            <person name="Tamaki H."/>
            <person name="Naganuma T."/>
            <person name="Kaneko K."/>
        </authorList>
    </citation>
    <scope>NUCLEOTIDE SEQUENCE [LARGE SCALE GENOMIC DNA]</scope>
    <source>
        <strain evidence="1 2">HN2</strain>
    </source>
</reference>
<dbReference type="EMBL" id="BLVO01000013">
    <property type="protein sequence ID" value="GFM33767.1"/>
    <property type="molecule type" value="Genomic_DNA"/>
</dbReference>
<protein>
    <submittedName>
        <fullName evidence="1">Uncharacterized protein</fullName>
    </submittedName>
</protein>
<evidence type="ECO:0000313" key="2">
    <source>
        <dbReference type="Proteomes" id="UP000503840"/>
    </source>
</evidence>
<dbReference type="AlphaFoldDB" id="A0A7J0BJ76"/>
<dbReference type="RefSeq" id="WP_174405398.1">
    <property type="nucleotide sequence ID" value="NZ_BLVO01000013.1"/>
</dbReference>
<sequence length="67" mass="7001">MHAALSFMGKALLIMGITYACISVGSSYSQRITDVAKGKGPHSIRRSVTPPVYESVGNQYGLAGAAN</sequence>
<organism evidence="1 2">
    <name type="scientific">Desulfovibrio subterraneus</name>
    <dbReference type="NCBI Taxonomy" id="2718620"/>
    <lineage>
        <taxon>Bacteria</taxon>
        <taxon>Pseudomonadati</taxon>
        <taxon>Thermodesulfobacteriota</taxon>
        <taxon>Desulfovibrionia</taxon>
        <taxon>Desulfovibrionales</taxon>
        <taxon>Desulfovibrionaceae</taxon>
        <taxon>Desulfovibrio</taxon>
    </lineage>
</organism>
<accession>A0A7J0BJ76</accession>
<gene>
    <name evidence="1" type="ORF">DSM101010T_21320</name>
</gene>